<dbReference type="Gene3D" id="2.70.130.10">
    <property type="entry name" value="Mannose-6-phosphate receptor binding domain"/>
    <property type="match status" value="1"/>
</dbReference>
<keyword evidence="6" id="KW-0732">Signal</keyword>
<dbReference type="PROSITE" id="PS00109">
    <property type="entry name" value="PROTEIN_KINASE_TYR"/>
    <property type="match status" value="1"/>
</dbReference>
<evidence type="ECO:0000256" key="6">
    <source>
        <dbReference type="SAM" id="SignalP"/>
    </source>
</evidence>
<dbReference type="GO" id="GO:0005524">
    <property type="term" value="F:ATP binding"/>
    <property type="evidence" value="ECO:0007669"/>
    <property type="project" value="UniProtKB-KW"/>
</dbReference>
<dbReference type="EMBL" id="JAODUO010000053">
    <property type="protein sequence ID" value="KAK2191363.1"/>
    <property type="molecule type" value="Genomic_DNA"/>
</dbReference>
<dbReference type="PANTHER" id="PTHR44329:SF288">
    <property type="entry name" value="MITOGEN-ACTIVATED PROTEIN KINASE KINASE KINASE 20"/>
    <property type="match status" value="1"/>
</dbReference>
<keyword evidence="3" id="KW-0418">Kinase</keyword>
<evidence type="ECO:0000259" key="7">
    <source>
        <dbReference type="PROSITE" id="PS50011"/>
    </source>
</evidence>
<evidence type="ECO:0000256" key="3">
    <source>
        <dbReference type="ARBA" id="ARBA00022777"/>
    </source>
</evidence>
<dbReference type="Proteomes" id="UP001209878">
    <property type="component" value="Unassembled WGS sequence"/>
</dbReference>
<feature type="chain" id="PRO_5042069135" description="Protein kinase domain-containing protein" evidence="6">
    <location>
        <begin position="20"/>
        <end position="649"/>
    </location>
</feature>
<proteinExistence type="predicted"/>
<reference evidence="8" key="1">
    <citation type="journal article" date="2023" name="Mol. Biol. Evol.">
        <title>Third-Generation Sequencing Reveals the Adaptive Role of the Epigenome in Three Deep-Sea Polychaetes.</title>
        <authorList>
            <person name="Perez M."/>
            <person name="Aroh O."/>
            <person name="Sun Y."/>
            <person name="Lan Y."/>
            <person name="Juniper S.K."/>
            <person name="Young C.R."/>
            <person name="Angers B."/>
            <person name="Qian P.Y."/>
        </authorList>
    </citation>
    <scope>NUCLEOTIDE SEQUENCE</scope>
    <source>
        <strain evidence="8">R07B-5</strain>
    </source>
</reference>
<evidence type="ECO:0000313" key="9">
    <source>
        <dbReference type="Proteomes" id="UP001209878"/>
    </source>
</evidence>
<keyword evidence="4" id="KW-0067">ATP-binding</keyword>
<feature type="domain" description="Protein kinase" evidence="7">
    <location>
        <begin position="336"/>
        <end position="616"/>
    </location>
</feature>
<feature type="region of interest" description="Disordered" evidence="5">
    <location>
        <begin position="125"/>
        <end position="153"/>
    </location>
</feature>
<name>A0AAD9UJ20_RIDPI</name>
<dbReference type="InterPro" id="IPR009011">
    <property type="entry name" value="Man6P_isomerase_rcpt-bd_dom_sf"/>
</dbReference>
<comment type="caution">
    <text evidence="8">The sequence shown here is derived from an EMBL/GenBank/DDBJ whole genome shotgun (WGS) entry which is preliminary data.</text>
</comment>
<dbReference type="InterPro" id="IPR020635">
    <property type="entry name" value="Tyr_kinase_cat_dom"/>
</dbReference>
<evidence type="ECO:0000313" key="8">
    <source>
        <dbReference type="EMBL" id="KAK2191363.1"/>
    </source>
</evidence>
<evidence type="ECO:0000256" key="2">
    <source>
        <dbReference type="ARBA" id="ARBA00022741"/>
    </source>
</evidence>
<dbReference type="AlphaFoldDB" id="A0AAD9UJ20"/>
<dbReference type="PROSITE" id="PS50011">
    <property type="entry name" value="PROTEIN_KINASE_DOM"/>
    <property type="match status" value="1"/>
</dbReference>
<dbReference type="InterPro" id="IPR001245">
    <property type="entry name" value="Ser-Thr/Tyr_kinase_cat_dom"/>
</dbReference>
<gene>
    <name evidence="8" type="ORF">NP493_53g04022</name>
</gene>
<evidence type="ECO:0000256" key="4">
    <source>
        <dbReference type="ARBA" id="ARBA00022840"/>
    </source>
</evidence>
<dbReference type="Gene3D" id="1.10.510.10">
    <property type="entry name" value="Transferase(Phosphotransferase) domain 1"/>
    <property type="match status" value="1"/>
</dbReference>
<keyword evidence="1" id="KW-0808">Transferase</keyword>
<accession>A0AAD9UJ20</accession>
<keyword evidence="2" id="KW-0547">Nucleotide-binding</keyword>
<evidence type="ECO:0000256" key="5">
    <source>
        <dbReference type="SAM" id="MobiDB-lite"/>
    </source>
</evidence>
<evidence type="ECO:0000256" key="1">
    <source>
        <dbReference type="ARBA" id="ARBA00022679"/>
    </source>
</evidence>
<dbReference type="InterPro" id="IPR000719">
    <property type="entry name" value="Prot_kinase_dom"/>
</dbReference>
<dbReference type="SUPFAM" id="SSF56112">
    <property type="entry name" value="Protein kinase-like (PK-like)"/>
    <property type="match status" value="1"/>
</dbReference>
<dbReference type="GO" id="GO:0004674">
    <property type="term" value="F:protein serine/threonine kinase activity"/>
    <property type="evidence" value="ECO:0007669"/>
    <property type="project" value="TreeGrafter"/>
</dbReference>
<dbReference type="GO" id="GO:0004713">
    <property type="term" value="F:protein tyrosine kinase activity"/>
    <property type="evidence" value="ECO:0007669"/>
    <property type="project" value="InterPro"/>
</dbReference>
<dbReference type="InterPro" id="IPR008266">
    <property type="entry name" value="Tyr_kinase_AS"/>
</dbReference>
<organism evidence="8 9">
    <name type="scientific">Ridgeia piscesae</name>
    <name type="common">Tubeworm</name>
    <dbReference type="NCBI Taxonomy" id="27915"/>
    <lineage>
        <taxon>Eukaryota</taxon>
        <taxon>Metazoa</taxon>
        <taxon>Spiralia</taxon>
        <taxon>Lophotrochozoa</taxon>
        <taxon>Annelida</taxon>
        <taxon>Polychaeta</taxon>
        <taxon>Sedentaria</taxon>
        <taxon>Canalipalpata</taxon>
        <taxon>Sabellida</taxon>
        <taxon>Siboglinidae</taxon>
        <taxon>Ridgeia</taxon>
    </lineage>
</organism>
<dbReference type="InterPro" id="IPR051681">
    <property type="entry name" value="Ser/Thr_Kinases-Pseudokinases"/>
</dbReference>
<feature type="signal peptide" evidence="6">
    <location>
        <begin position="1"/>
        <end position="19"/>
    </location>
</feature>
<dbReference type="SUPFAM" id="SSF50911">
    <property type="entry name" value="Mannose 6-phosphate receptor domain"/>
    <property type="match status" value="1"/>
</dbReference>
<dbReference type="Pfam" id="PF07714">
    <property type="entry name" value="PK_Tyr_Ser-Thr"/>
    <property type="match status" value="1"/>
</dbReference>
<sequence length="649" mass="72844">MWNTPYLAVVIAICMMATARTTPLTGGHPPVTVSRLGVCEAEIGGRRINLRPLEKSDSAPSFQTVHRGWNYTFSPCHSFNLPPDPHTGRGDQCAYVALCKFKKNKFYTLGIHSTAVFHLVQNADSRSTADSPPSQPAPGASLDGDESDDEDNVHNADGAVTVQLVLQGIKSLAQRRSHVMLTCDRSMTRRKDALFHVINDDNPRLLIFELRHICCCPDACTSRHLTTMPNYRDEADAEVGPTQADEPPRLLWLIVVVNVVIITIAVVICRLCSRQGASQDGPYNYLPALHGSHMTLQSVESFVPSHLALKMKFDKQVDKLADMSMSKNCIFSQYDLMFKQRLGGGTFCDTYLADYKKHRLAAKRITVGVHKSKLTPSQSSWLLDEIKFLSRQRHPRLVRVLGVCLDAREPYVLTEFVEGECLKDLLNVKRQTSHLLTRNIDICIQAAEGMAYLHDALLLHRDLRSANILVSPDGNAKVVDFGHTRFVQQFRQECERDECYCNKATSAIPASLRWTAPEILRDPTADESNTDVFTPSCDVYSYGMVLWEVVTSCDPFNDVEDESQVMELVIKGMRPSTDTVTKVPPEYLSLMEECWDDDPDQRPTFKSLLKRLKSILQSLSNETAIKRSLGDSHTMQYLKSAFSLDRSIE</sequence>
<keyword evidence="9" id="KW-1185">Reference proteome</keyword>
<dbReference type="InterPro" id="IPR011009">
    <property type="entry name" value="Kinase-like_dom_sf"/>
</dbReference>
<protein>
    <recommendedName>
        <fullName evidence="7">Protein kinase domain-containing protein</fullName>
    </recommendedName>
</protein>
<dbReference type="SMART" id="SM00219">
    <property type="entry name" value="TyrKc"/>
    <property type="match status" value="1"/>
</dbReference>
<dbReference type="PANTHER" id="PTHR44329">
    <property type="entry name" value="SERINE/THREONINE-PROTEIN KINASE TNNI3K-RELATED"/>
    <property type="match status" value="1"/>
</dbReference>